<dbReference type="Gene3D" id="3.60.15.10">
    <property type="entry name" value="Ribonuclease Z/Hydroxyacylglutathione hydrolase-like"/>
    <property type="match status" value="1"/>
</dbReference>
<evidence type="ECO:0000313" key="5">
    <source>
        <dbReference type="EMBL" id="AWX54971.1"/>
    </source>
</evidence>
<dbReference type="PANTHER" id="PTHR23131">
    <property type="entry name" value="ENDORIBONUCLEASE LACTB2"/>
    <property type="match status" value="1"/>
</dbReference>
<evidence type="ECO:0000256" key="1">
    <source>
        <dbReference type="ARBA" id="ARBA00034221"/>
    </source>
</evidence>
<comment type="function">
    <text evidence="2">Counteracts the endogenous Pycsar antiviral defense system. Phosphodiesterase that enables metal-dependent hydrolysis of host cyclic nucleotide Pycsar defense signals such as cCMP and cUMP.</text>
</comment>
<dbReference type="GO" id="GO:0016787">
    <property type="term" value="F:hydrolase activity"/>
    <property type="evidence" value="ECO:0007669"/>
    <property type="project" value="UniProtKB-KW"/>
</dbReference>
<evidence type="ECO:0000313" key="6">
    <source>
        <dbReference type="Proteomes" id="UP000036061"/>
    </source>
</evidence>
<accession>A0A2Z4MF32</accession>
<dbReference type="InterPro" id="IPR001279">
    <property type="entry name" value="Metallo-B-lactamas"/>
</dbReference>
<protein>
    <submittedName>
        <fullName evidence="5">MBL fold hydrolase</fullName>
    </submittedName>
</protein>
<dbReference type="Pfam" id="PF00753">
    <property type="entry name" value="Lactamase_B"/>
    <property type="match status" value="1"/>
</dbReference>
<dbReference type="RefSeq" id="WP_048031809.1">
    <property type="nucleotide sequence ID" value="NZ_CP030117.1"/>
</dbReference>
<evidence type="ECO:0000256" key="3">
    <source>
        <dbReference type="ARBA" id="ARBA00048505"/>
    </source>
</evidence>
<proteinExistence type="predicted"/>
<dbReference type="SMART" id="SM00849">
    <property type="entry name" value="Lactamase_B"/>
    <property type="match status" value="1"/>
</dbReference>
<reference evidence="5 6" key="1">
    <citation type="journal article" date="2015" name="Genome Announc.">
        <title>Draft Genome Sequence of Brevibacillus brevis DZQ7, a Plant Growth-Promoting Rhizobacterium with Broad-Spectrum Antimicrobial Activity.</title>
        <authorList>
            <person name="Hou Q."/>
            <person name="Wang C."/>
            <person name="Hou X."/>
            <person name="Xia Z."/>
            <person name="Ye J."/>
            <person name="Liu K."/>
            <person name="Liu H."/>
            <person name="Wang J."/>
            <person name="Guo H."/>
            <person name="Yu X."/>
            <person name="Yang Y."/>
            <person name="Du B."/>
            <person name="Ding Y."/>
        </authorList>
    </citation>
    <scope>NUCLEOTIDE SEQUENCE [LARGE SCALE GENOMIC DNA]</scope>
    <source>
        <strain evidence="5 6">DZQ7</strain>
    </source>
</reference>
<dbReference type="InterPro" id="IPR036866">
    <property type="entry name" value="RibonucZ/Hydroxyglut_hydro"/>
</dbReference>
<name>A0A2Z4MF32_BREBE</name>
<dbReference type="Proteomes" id="UP000036061">
    <property type="component" value="Chromosome"/>
</dbReference>
<evidence type="ECO:0000259" key="4">
    <source>
        <dbReference type="SMART" id="SM00849"/>
    </source>
</evidence>
<feature type="domain" description="Metallo-beta-lactamase" evidence="4">
    <location>
        <begin position="25"/>
        <end position="194"/>
    </location>
</feature>
<sequence length="276" mass="31005">MIHIHHQEDVACLEGIVRVGDWESGIYVYVTDGMLVDTGPKVLEQALVHRFQEASFDSVVLTHSHEDHVGTASWIAQHKQVPLFIHEKGVNICSQKAQYPFYRKLTWGIRDPFVAQPLGDVHHSRSIEWKVLDTPGHAHDHIALLDERTGRLFCGDLFMGVKTKVILREESVPTLMNSLRKVLACDFKSIFCAHSGYHPDGKTRLQQKLEHLENLSGEILHFHSKGLSPHAINKQLFTSKPPIITASSGEFDSLHIVTSVLAEHLPFPTPDSILEG</sequence>
<dbReference type="AlphaFoldDB" id="A0A2Z4MF32"/>
<keyword evidence="5" id="KW-0378">Hydrolase</keyword>
<gene>
    <name evidence="5" type="ORF">AB432_007965</name>
</gene>
<dbReference type="InterPro" id="IPR050662">
    <property type="entry name" value="Sec-metab_biosynth-thioest"/>
</dbReference>
<evidence type="ECO:0000256" key="2">
    <source>
        <dbReference type="ARBA" id="ARBA00034301"/>
    </source>
</evidence>
<dbReference type="EMBL" id="CP030117">
    <property type="protein sequence ID" value="AWX54971.1"/>
    <property type="molecule type" value="Genomic_DNA"/>
</dbReference>
<dbReference type="SUPFAM" id="SSF56281">
    <property type="entry name" value="Metallo-hydrolase/oxidoreductase"/>
    <property type="match status" value="1"/>
</dbReference>
<comment type="catalytic activity">
    <reaction evidence="1">
        <text>3',5'-cyclic CMP + H2O = CMP + H(+)</text>
        <dbReference type="Rhea" id="RHEA:72675"/>
        <dbReference type="ChEBI" id="CHEBI:15377"/>
        <dbReference type="ChEBI" id="CHEBI:15378"/>
        <dbReference type="ChEBI" id="CHEBI:58003"/>
        <dbReference type="ChEBI" id="CHEBI:60377"/>
    </reaction>
    <physiologicalReaction direction="left-to-right" evidence="1">
        <dbReference type="Rhea" id="RHEA:72676"/>
    </physiologicalReaction>
</comment>
<comment type="catalytic activity">
    <reaction evidence="3">
        <text>3',5'-cyclic UMP + H2O = UMP + H(+)</text>
        <dbReference type="Rhea" id="RHEA:70575"/>
        <dbReference type="ChEBI" id="CHEBI:15377"/>
        <dbReference type="ChEBI" id="CHEBI:15378"/>
        <dbReference type="ChEBI" id="CHEBI:57865"/>
        <dbReference type="ChEBI" id="CHEBI:184387"/>
    </reaction>
    <physiologicalReaction direction="left-to-right" evidence="3">
        <dbReference type="Rhea" id="RHEA:70576"/>
    </physiologicalReaction>
</comment>
<organism evidence="5 6">
    <name type="scientific">Brevibacillus brevis</name>
    <name type="common">Bacillus brevis</name>
    <dbReference type="NCBI Taxonomy" id="1393"/>
    <lineage>
        <taxon>Bacteria</taxon>
        <taxon>Bacillati</taxon>
        <taxon>Bacillota</taxon>
        <taxon>Bacilli</taxon>
        <taxon>Bacillales</taxon>
        <taxon>Paenibacillaceae</taxon>
        <taxon>Brevibacillus</taxon>
    </lineage>
</organism>